<proteinExistence type="predicted"/>
<organism evidence="1">
    <name type="scientific">marine sediment metagenome</name>
    <dbReference type="NCBI Taxonomy" id="412755"/>
    <lineage>
        <taxon>unclassified sequences</taxon>
        <taxon>metagenomes</taxon>
        <taxon>ecological metagenomes</taxon>
    </lineage>
</organism>
<gene>
    <name evidence="1" type="ORF">S01H4_27333</name>
</gene>
<dbReference type="SUPFAM" id="SSF52151">
    <property type="entry name" value="FabD/lysophospholipase-like"/>
    <property type="match status" value="1"/>
</dbReference>
<evidence type="ECO:0000313" key="1">
    <source>
        <dbReference type="EMBL" id="GAG76207.1"/>
    </source>
</evidence>
<name>X1B4H4_9ZZZZ</name>
<dbReference type="GO" id="GO:0016740">
    <property type="term" value="F:transferase activity"/>
    <property type="evidence" value="ECO:0007669"/>
    <property type="project" value="InterPro"/>
</dbReference>
<evidence type="ECO:0008006" key="2">
    <source>
        <dbReference type="Google" id="ProtNLM"/>
    </source>
</evidence>
<dbReference type="EMBL" id="BART01013341">
    <property type="protein sequence ID" value="GAG76207.1"/>
    <property type="molecule type" value="Genomic_DNA"/>
</dbReference>
<dbReference type="AlphaFoldDB" id="X1B4H4"/>
<dbReference type="InterPro" id="IPR016035">
    <property type="entry name" value="Acyl_Trfase/lysoPLipase"/>
</dbReference>
<reference evidence="1" key="1">
    <citation type="journal article" date="2014" name="Front. Microbiol.">
        <title>High frequency of phylogenetically diverse reductive dehalogenase-homologous genes in deep subseafloor sedimentary metagenomes.</title>
        <authorList>
            <person name="Kawai M."/>
            <person name="Futagami T."/>
            <person name="Toyoda A."/>
            <person name="Takaki Y."/>
            <person name="Nishi S."/>
            <person name="Hori S."/>
            <person name="Arai W."/>
            <person name="Tsubouchi T."/>
            <person name="Morono Y."/>
            <person name="Uchiyama I."/>
            <person name="Ito T."/>
            <person name="Fujiyama A."/>
            <person name="Inagaki F."/>
            <person name="Takami H."/>
        </authorList>
    </citation>
    <scope>NUCLEOTIDE SEQUENCE</scope>
    <source>
        <strain evidence="1">Expedition CK06-06</strain>
    </source>
</reference>
<accession>X1B4H4</accession>
<sequence>DGIDLFIEVGPGKVLKGLLRRIDRRALVLGMENPQDLERIEHYCS</sequence>
<dbReference type="Gene3D" id="3.40.366.10">
    <property type="entry name" value="Malonyl-Coenzyme A Acyl Carrier Protein, domain 2"/>
    <property type="match status" value="1"/>
</dbReference>
<comment type="caution">
    <text evidence="1">The sequence shown here is derived from an EMBL/GenBank/DDBJ whole genome shotgun (WGS) entry which is preliminary data.</text>
</comment>
<dbReference type="InterPro" id="IPR001227">
    <property type="entry name" value="Ac_transferase_dom_sf"/>
</dbReference>
<feature type="non-terminal residue" evidence="1">
    <location>
        <position position="1"/>
    </location>
</feature>
<protein>
    <recommendedName>
        <fullName evidence="2">Malonyl-CoA:ACP transacylase (MAT) domain-containing protein</fullName>
    </recommendedName>
</protein>